<dbReference type="InterPro" id="IPR018089">
    <property type="entry name" value="OMPdecase_AS"/>
</dbReference>
<evidence type="ECO:0000256" key="3">
    <source>
        <dbReference type="ARBA" id="ARBA00022793"/>
    </source>
</evidence>
<dbReference type="AlphaFoldDB" id="A0A518D590"/>
<dbReference type="OrthoDB" id="9808470at2"/>
<dbReference type="Gene3D" id="3.20.20.70">
    <property type="entry name" value="Aldolase class I"/>
    <property type="match status" value="1"/>
</dbReference>
<dbReference type="InterPro" id="IPR011060">
    <property type="entry name" value="RibuloseP-bd_barrel"/>
</dbReference>
<dbReference type="EMBL" id="CP036290">
    <property type="protein sequence ID" value="QDU86629.1"/>
    <property type="molecule type" value="Genomic_DNA"/>
</dbReference>
<sequence length="298" mass="30380">MTTPFGDRLAAAISKKGTPILLGLDPHLDLLPSPFDGAADAHRDVNERAELIGDFCCQLVDVCADRVPAVKPQSAFFEQLGSAGVAAFERVCDHARAAGLLVVGDVKRGDIASTADAYARAFFDPPMGIGACDAITVSPYLGADTLEPFAKAAKTAGGGLFVLVRTSNPGSGAWQGHGAPPVSELVAAGVHALGADTLGASGYSSIGAVCGATHPDQLTTWRQLMPHAFLLLPGYGAQGATAKDVSGAFRPDGTGAIVASSRGIAFAYRTGHTDWKTAASEALDHMRSDLAGALPGGA</sequence>
<evidence type="ECO:0000259" key="8">
    <source>
        <dbReference type="SMART" id="SM00934"/>
    </source>
</evidence>
<dbReference type="EC" id="4.1.1.23" evidence="7"/>
<dbReference type="SUPFAM" id="SSF51366">
    <property type="entry name" value="Ribulose-phoshate binding barrel"/>
    <property type="match status" value="1"/>
</dbReference>
<proteinExistence type="inferred from homology"/>
<evidence type="ECO:0000256" key="1">
    <source>
        <dbReference type="ARBA" id="ARBA00004861"/>
    </source>
</evidence>
<dbReference type="PANTHER" id="PTHR43375">
    <property type="entry name" value="OROTIDINE 5'-PHOSPHATE DECARBOXYLASE"/>
    <property type="match status" value="1"/>
</dbReference>
<gene>
    <name evidence="7" type="primary">pyrF</name>
    <name evidence="9" type="ORF">Pla163_37800</name>
</gene>
<dbReference type="GO" id="GO:0044205">
    <property type="term" value="P:'de novo' UMP biosynthetic process"/>
    <property type="evidence" value="ECO:0007669"/>
    <property type="project" value="UniProtKB-UniRule"/>
</dbReference>
<accession>A0A518D590</accession>
<dbReference type="Pfam" id="PF00215">
    <property type="entry name" value="OMPdecase"/>
    <property type="match status" value="1"/>
</dbReference>
<dbReference type="PROSITE" id="PS00156">
    <property type="entry name" value="OMPDECASE"/>
    <property type="match status" value="1"/>
</dbReference>
<keyword evidence="5 7" id="KW-0456">Lyase</keyword>
<keyword evidence="4 7" id="KW-0665">Pyrimidine biosynthesis</keyword>
<dbReference type="GO" id="GO:0006207">
    <property type="term" value="P:'de novo' pyrimidine nucleobase biosynthetic process"/>
    <property type="evidence" value="ECO:0007669"/>
    <property type="project" value="InterPro"/>
</dbReference>
<reference evidence="9 10" key="1">
    <citation type="submission" date="2019-02" db="EMBL/GenBank/DDBJ databases">
        <title>Deep-cultivation of Planctomycetes and their phenomic and genomic characterization uncovers novel biology.</title>
        <authorList>
            <person name="Wiegand S."/>
            <person name="Jogler M."/>
            <person name="Boedeker C."/>
            <person name="Pinto D."/>
            <person name="Vollmers J."/>
            <person name="Rivas-Marin E."/>
            <person name="Kohn T."/>
            <person name="Peeters S.H."/>
            <person name="Heuer A."/>
            <person name="Rast P."/>
            <person name="Oberbeckmann S."/>
            <person name="Bunk B."/>
            <person name="Jeske O."/>
            <person name="Meyerdierks A."/>
            <person name="Storesund J.E."/>
            <person name="Kallscheuer N."/>
            <person name="Luecker S."/>
            <person name="Lage O.M."/>
            <person name="Pohl T."/>
            <person name="Merkel B.J."/>
            <person name="Hornburger P."/>
            <person name="Mueller R.-W."/>
            <person name="Bruemmer F."/>
            <person name="Labrenz M."/>
            <person name="Spormann A.M."/>
            <person name="Op den Camp H."/>
            <person name="Overmann J."/>
            <person name="Amann R."/>
            <person name="Jetten M.S.M."/>
            <person name="Mascher T."/>
            <person name="Medema M.H."/>
            <person name="Devos D.P."/>
            <person name="Kaster A.-K."/>
            <person name="Ovreas L."/>
            <person name="Rohde M."/>
            <person name="Galperin M.Y."/>
            <person name="Jogler C."/>
        </authorList>
    </citation>
    <scope>NUCLEOTIDE SEQUENCE [LARGE SCALE GENOMIC DNA]</scope>
    <source>
        <strain evidence="9 10">Pla163</strain>
    </source>
</reference>
<dbReference type="InterPro" id="IPR001754">
    <property type="entry name" value="OMPdeCOase_dom"/>
</dbReference>
<organism evidence="9 10">
    <name type="scientific">Rohdeia mirabilis</name>
    <dbReference type="NCBI Taxonomy" id="2528008"/>
    <lineage>
        <taxon>Bacteria</taxon>
        <taxon>Pseudomonadati</taxon>
        <taxon>Planctomycetota</taxon>
        <taxon>Planctomycetia</taxon>
        <taxon>Planctomycetia incertae sedis</taxon>
        <taxon>Rohdeia</taxon>
    </lineage>
</organism>
<evidence type="ECO:0000313" key="9">
    <source>
        <dbReference type="EMBL" id="QDU86629.1"/>
    </source>
</evidence>
<feature type="active site" description="Proton donor" evidence="7">
    <location>
        <position position="107"/>
    </location>
</feature>
<evidence type="ECO:0000256" key="6">
    <source>
        <dbReference type="ARBA" id="ARBA00049157"/>
    </source>
</evidence>
<evidence type="ECO:0000256" key="7">
    <source>
        <dbReference type="HAMAP-Rule" id="MF_01215"/>
    </source>
</evidence>
<evidence type="ECO:0000256" key="5">
    <source>
        <dbReference type="ARBA" id="ARBA00023239"/>
    </source>
</evidence>
<dbReference type="Proteomes" id="UP000319342">
    <property type="component" value="Chromosome"/>
</dbReference>
<dbReference type="InterPro" id="IPR011995">
    <property type="entry name" value="OMPdecase_type-2"/>
</dbReference>
<dbReference type="SMART" id="SM00934">
    <property type="entry name" value="OMPdecase"/>
    <property type="match status" value="1"/>
</dbReference>
<keyword evidence="3 7" id="KW-0210">Decarboxylase</keyword>
<dbReference type="CDD" id="cd04725">
    <property type="entry name" value="OMP_decarboxylase_like"/>
    <property type="match status" value="1"/>
</dbReference>
<comment type="catalytic activity">
    <reaction evidence="6 7">
        <text>orotidine 5'-phosphate + H(+) = UMP + CO2</text>
        <dbReference type="Rhea" id="RHEA:11596"/>
        <dbReference type="ChEBI" id="CHEBI:15378"/>
        <dbReference type="ChEBI" id="CHEBI:16526"/>
        <dbReference type="ChEBI" id="CHEBI:57538"/>
        <dbReference type="ChEBI" id="CHEBI:57865"/>
        <dbReference type="EC" id="4.1.1.23"/>
    </reaction>
</comment>
<protein>
    <recommendedName>
        <fullName evidence="7">Orotidine 5'-phosphate decarboxylase</fullName>
        <ecNumber evidence="7">4.1.1.23</ecNumber>
    </recommendedName>
    <alternativeName>
        <fullName evidence="7">OMP decarboxylase</fullName>
        <shortName evidence="7">OMPDCase</shortName>
        <shortName evidence="7">OMPdecase</shortName>
    </alternativeName>
</protein>
<comment type="pathway">
    <text evidence="1 7">Pyrimidine metabolism; UMP biosynthesis via de novo pathway; UMP from orotate: step 2/2.</text>
</comment>
<dbReference type="PANTHER" id="PTHR43375:SF1">
    <property type="entry name" value="OROTIDINE 5'-PHOSPHATE DECARBOXYLASE"/>
    <property type="match status" value="1"/>
</dbReference>
<keyword evidence="10" id="KW-1185">Reference proteome</keyword>
<evidence type="ECO:0000256" key="4">
    <source>
        <dbReference type="ARBA" id="ARBA00022975"/>
    </source>
</evidence>
<dbReference type="HAMAP" id="MF_01215">
    <property type="entry name" value="OMPdecase_type2"/>
    <property type="match status" value="1"/>
</dbReference>
<evidence type="ECO:0000256" key="2">
    <source>
        <dbReference type="ARBA" id="ARBA00008847"/>
    </source>
</evidence>
<dbReference type="GO" id="GO:0004590">
    <property type="term" value="F:orotidine-5'-phosphate decarboxylase activity"/>
    <property type="evidence" value="ECO:0007669"/>
    <property type="project" value="UniProtKB-UniRule"/>
</dbReference>
<dbReference type="RefSeq" id="WP_145192208.1">
    <property type="nucleotide sequence ID" value="NZ_CP036290.1"/>
</dbReference>
<name>A0A518D590_9BACT</name>
<comment type="similarity">
    <text evidence="2 7">Belongs to the OMP decarboxylase family. Type 2 subfamily.</text>
</comment>
<evidence type="ECO:0000313" key="10">
    <source>
        <dbReference type="Proteomes" id="UP000319342"/>
    </source>
</evidence>
<dbReference type="NCBIfam" id="TIGR02127">
    <property type="entry name" value="pyrF_sub2"/>
    <property type="match status" value="1"/>
</dbReference>
<dbReference type="InterPro" id="IPR013785">
    <property type="entry name" value="Aldolase_TIM"/>
</dbReference>
<feature type="domain" description="Orotidine 5'-phosphate decarboxylase" evidence="8">
    <location>
        <begin position="19"/>
        <end position="282"/>
    </location>
</feature>
<dbReference type="UniPathway" id="UPA00070">
    <property type="reaction ID" value="UER00120"/>
</dbReference>